<dbReference type="NCBIfam" id="NF033788">
    <property type="entry name" value="HTH_metalloreg"/>
    <property type="match status" value="1"/>
</dbReference>
<protein>
    <recommendedName>
        <fullName evidence="2">HTH arsR-type domain-containing protein</fullName>
    </recommendedName>
</protein>
<dbReference type="GO" id="GO:0008757">
    <property type="term" value="F:S-adenosylmethionine-dependent methyltransferase activity"/>
    <property type="evidence" value="ECO:0007669"/>
    <property type="project" value="InterPro"/>
</dbReference>
<dbReference type="InterPro" id="IPR001845">
    <property type="entry name" value="HTH_ArsR_DNA-bd_dom"/>
</dbReference>
<evidence type="ECO:0000313" key="3">
    <source>
        <dbReference type="EMBL" id="CAA9320571.1"/>
    </source>
</evidence>
<dbReference type="SMART" id="SM00418">
    <property type="entry name" value="HTH_ARSR"/>
    <property type="match status" value="1"/>
</dbReference>
<dbReference type="InterPro" id="IPR029063">
    <property type="entry name" value="SAM-dependent_MTases_sf"/>
</dbReference>
<dbReference type="Pfam" id="PF08241">
    <property type="entry name" value="Methyltransf_11"/>
    <property type="match status" value="1"/>
</dbReference>
<sequence>METAAPYIFDHLVALSDPTRGRVLLVLDGHELTVSELAQVVQLPQPTVSRHLKTLTDEGWLVARADGTSRHYALAASRLEPGAQELWTVVRPQVAATPAAVHDAERLRAVLAARRTKSRAFFSSAAGEWDRLRTELFGDRVELVALLGLLDPGLVVGDLGCGTGAMTAALAPFVARVVAVDASAEMLGAARDRLAGAANVELRGGEVESLPVADGELDAALLVLVLHHLAEPRAALAEAARALRPGGRLIVVDMLPHGRAEYRQAMGHVWQGFAEAELGAWLAGAGFDAFRYQVLPADTKAKGPTLFAASARKGNGNDPSPRIARMDTDG</sequence>
<dbReference type="AlphaFoldDB" id="A0A6J4L1S0"/>
<accession>A0A6J4L1S0</accession>
<feature type="region of interest" description="Disordered" evidence="1">
    <location>
        <begin position="309"/>
        <end position="330"/>
    </location>
</feature>
<organism evidence="3">
    <name type="scientific">uncultured Gemmatimonadaceae bacterium</name>
    <dbReference type="NCBI Taxonomy" id="246130"/>
    <lineage>
        <taxon>Bacteria</taxon>
        <taxon>Pseudomonadati</taxon>
        <taxon>Gemmatimonadota</taxon>
        <taxon>Gemmatimonadia</taxon>
        <taxon>Gemmatimonadales</taxon>
        <taxon>Gemmatimonadaceae</taxon>
        <taxon>environmental samples</taxon>
    </lineage>
</organism>
<dbReference type="PROSITE" id="PS50987">
    <property type="entry name" value="HTH_ARSR_2"/>
    <property type="match status" value="1"/>
</dbReference>
<dbReference type="Gene3D" id="3.40.50.150">
    <property type="entry name" value="Vaccinia Virus protein VP39"/>
    <property type="match status" value="1"/>
</dbReference>
<reference evidence="3" key="1">
    <citation type="submission" date="2020-02" db="EMBL/GenBank/DDBJ databases">
        <authorList>
            <person name="Meier V. D."/>
        </authorList>
    </citation>
    <scope>NUCLEOTIDE SEQUENCE</scope>
    <source>
        <strain evidence="3">AVDCRST_MAG11</strain>
    </source>
</reference>
<dbReference type="InterPro" id="IPR011991">
    <property type="entry name" value="ArsR-like_HTH"/>
</dbReference>
<dbReference type="CDD" id="cd02440">
    <property type="entry name" value="AdoMet_MTases"/>
    <property type="match status" value="1"/>
</dbReference>
<dbReference type="InterPro" id="IPR036388">
    <property type="entry name" value="WH-like_DNA-bd_sf"/>
</dbReference>
<feature type="domain" description="HTH arsR-type" evidence="2">
    <location>
        <begin position="1"/>
        <end position="94"/>
    </location>
</feature>
<dbReference type="PANTHER" id="PTHR42912">
    <property type="entry name" value="METHYLTRANSFERASE"/>
    <property type="match status" value="1"/>
</dbReference>
<dbReference type="PANTHER" id="PTHR42912:SF93">
    <property type="entry name" value="N6-ADENOSINE-METHYLTRANSFERASE TMT1A"/>
    <property type="match status" value="1"/>
</dbReference>
<evidence type="ECO:0000256" key="1">
    <source>
        <dbReference type="SAM" id="MobiDB-lite"/>
    </source>
</evidence>
<dbReference type="CDD" id="cd00090">
    <property type="entry name" value="HTH_ARSR"/>
    <property type="match status" value="1"/>
</dbReference>
<dbReference type="SUPFAM" id="SSF53335">
    <property type="entry name" value="S-adenosyl-L-methionine-dependent methyltransferases"/>
    <property type="match status" value="1"/>
</dbReference>
<evidence type="ECO:0000259" key="2">
    <source>
        <dbReference type="PROSITE" id="PS50987"/>
    </source>
</evidence>
<name>A0A6J4L1S0_9BACT</name>
<proteinExistence type="predicted"/>
<dbReference type="EMBL" id="CADCTU010000466">
    <property type="protein sequence ID" value="CAA9320571.1"/>
    <property type="molecule type" value="Genomic_DNA"/>
</dbReference>
<dbReference type="GO" id="GO:0003700">
    <property type="term" value="F:DNA-binding transcription factor activity"/>
    <property type="evidence" value="ECO:0007669"/>
    <property type="project" value="InterPro"/>
</dbReference>
<gene>
    <name evidence="3" type="ORF">AVDCRST_MAG11-1970</name>
</gene>
<dbReference type="InterPro" id="IPR036390">
    <property type="entry name" value="WH_DNA-bd_sf"/>
</dbReference>
<dbReference type="InterPro" id="IPR050508">
    <property type="entry name" value="Methyltransf_Superfamily"/>
</dbReference>
<dbReference type="PRINTS" id="PR00778">
    <property type="entry name" value="HTHARSR"/>
</dbReference>
<dbReference type="InterPro" id="IPR013216">
    <property type="entry name" value="Methyltransf_11"/>
</dbReference>
<dbReference type="Pfam" id="PF01022">
    <property type="entry name" value="HTH_5"/>
    <property type="match status" value="1"/>
</dbReference>
<dbReference type="SUPFAM" id="SSF46785">
    <property type="entry name" value="Winged helix' DNA-binding domain"/>
    <property type="match status" value="1"/>
</dbReference>
<dbReference type="Gene3D" id="1.10.10.10">
    <property type="entry name" value="Winged helix-like DNA-binding domain superfamily/Winged helix DNA-binding domain"/>
    <property type="match status" value="1"/>
</dbReference>